<evidence type="ECO:0000259" key="1">
    <source>
        <dbReference type="PROSITE" id="PS50235"/>
    </source>
</evidence>
<dbReference type="Gene3D" id="3.90.70.10">
    <property type="entry name" value="Cysteine proteinases"/>
    <property type="match status" value="1"/>
</dbReference>
<dbReference type="PANTHER" id="PTHR24006">
    <property type="entry name" value="UBIQUITIN CARBOXYL-TERMINAL HYDROLASE"/>
    <property type="match status" value="1"/>
</dbReference>
<dbReference type="GO" id="GO:0016579">
    <property type="term" value="P:protein deubiquitination"/>
    <property type="evidence" value="ECO:0007669"/>
    <property type="project" value="InterPro"/>
</dbReference>
<dbReference type="GO" id="GO:0005829">
    <property type="term" value="C:cytosol"/>
    <property type="evidence" value="ECO:0007669"/>
    <property type="project" value="TreeGrafter"/>
</dbReference>
<name>A0AAW2YKD8_9EUKA</name>
<dbReference type="Pfam" id="PF00443">
    <property type="entry name" value="UCH"/>
    <property type="match status" value="1"/>
</dbReference>
<dbReference type="AlphaFoldDB" id="A0AAW2YKD8"/>
<comment type="caution">
    <text evidence="2">The sequence shown here is derived from an EMBL/GenBank/DDBJ whole genome shotgun (WGS) entry which is preliminary data.</text>
</comment>
<dbReference type="InterPro" id="IPR018200">
    <property type="entry name" value="USP_CS"/>
</dbReference>
<gene>
    <name evidence="2" type="ORF">AKO1_013485</name>
</gene>
<keyword evidence="3" id="KW-1185">Reference proteome</keyword>
<evidence type="ECO:0000313" key="2">
    <source>
        <dbReference type="EMBL" id="KAL0477692.1"/>
    </source>
</evidence>
<protein>
    <recommendedName>
        <fullName evidence="1">USP domain-containing protein</fullName>
    </recommendedName>
</protein>
<dbReference type="GO" id="GO:0005634">
    <property type="term" value="C:nucleus"/>
    <property type="evidence" value="ECO:0007669"/>
    <property type="project" value="TreeGrafter"/>
</dbReference>
<accession>A0AAW2YKD8</accession>
<dbReference type="InterPro" id="IPR038765">
    <property type="entry name" value="Papain-like_cys_pep_sf"/>
</dbReference>
<dbReference type="PROSITE" id="PS00973">
    <property type="entry name" value="USP_2"/>
    <property type="match status" value="1"/>
</dbReference>
<dbReference type="InterPro" id="IPR028889">
    <property type="entry name" value="USP"/>
</dbReference>
<feature type="domain" description="USP" evidence="1">
    <location>
        <begin position="1"/>
        <end position="293"/>
    </location>
</feature>
<evidence type="ECO:0000313" key="3">
    <source>
        <dbReference type="Proteomes" id="UP001431209"/>
    </source>
</evidence>
<dbReference type="InterPro" id="IPR050164">
    <property type="entry name" value="Peptidase_C19"/>
</dbReference>
<dbReference type="EMBL" id="JAOPGA020000218">
    <property type="protein sequence ID" value="KAL0477692.1"/>
    <property type="molecule type" value="Genomic_DNA"/>
</dbReference>
<proteinExistence type="predicted"/>
<dbReference type="InterPro" id="IPR001394">
    <property type="entry name" value="Peptidase_C19_UCH"/>
</dbReference>
<dbReference type="PROSITE" id="PS50235">
    <property type="entry name" value="USP_3"/>
    <property type="match status" value="1"/>
</dbReference>
<dbReference type="GO" id="GO:0004843">
    <property type="term" value="F:cysteine-type deubiquitinase activity"/>
    <property type="evidence" value="ECO:0007669"/>
    <property type="project" value="InterPro"/>
</dbReference>
<reference evidence="2 3" key="1">
    <citation type="submission" date="2024-03" db="EMBL/GenBank/DDBJ databases">
        <title>The Acrasis kona genome and developmental transcriptomes reveal deep origins of eukaryotic multicellular pathways.</title>
        <authorList>
            <person name="Sheikh S."/>
            <person name="Fu C.-J."/>
            <person name="Brown M.W."/>
            <person name="Baldauf S.L."/>
        </authorList>
    </citation>
    <scope>NUCLEOTIDE SEQUENCE [LARGE SCALE GENOMIC DNA]</scope>
    <source>
        <strain evidence="2 3">ATCC MYA-3509</strain>
    </source>
</reference>
<dbReference type="Proteomes" id="UP001431209">
    <property type="component" value="Unassembled WGS sequence"/>
</dbReference>
<dbReference type="PANTHER" id="PTHR24006:SF781">
    <property type="entry name" value="LD34905P"/>
    <property type="match status" value="1"/>
</dbReference>
<sequence length="294" mass="33533">MHTLDEYTSKLKPDEIKSSTNIVDTCFKSVLSSSIICGHCKNVSKVNEDCHDLSVPIPSVVSTATLQERVAEFYNREMESYRSHKSEMLNPDKILEQINFDKRDENDENEVTLMHCMWAFTAKEVLSGENGYNCEKCSHLDQEEGKRVLRDATKQLSIQKPAKVLTIHLKRFGHQLYSGKNSLLAHLMQSGGGLRKNSTQVTFPKSLELGSFIHPSSPWKNTMCKYRLFGVVEHQGTMNSGHYISFVKQLQVNKNGEHRRGEWYRISDSHAALSSQLEVLEGSQPYLLMYELVE</sequence>
<organism evidence="2 3">
    <name type="scientific">Acrasis kona</name>
    <dbReference type="NCBI Taxonomy" id="1008807"/>
    <lineage>
        <taxon>Eukaryota</taxon>
        <taxon>Discoba</taxon>
        <taxon>Heterolobosea</taxon>
        <taxon>Tetramitia</taxon>
        <taxon>Eutetramitia</taxon>
        <taxon>Acrasidae</taxon>
        <taxon>Acrasis</taxon>
    </lineage>
</organism>
<dbReference type="SUPFAM" id="SSF54001">
    <property type="entry name" value="Cysteine proteinases"/>
    <property type="match status" value="1"/>
</dbReference>